<feature type="domain" description="Cytoskeleton protein RodZ-like C-terminal" evidence="3">
    <location>
        <begin position="230"/>
        <end position="300"/>
    </location>
</feature>
<dbReference type="RefSeq" id="WP_286304252.1">
    <property type="nucleotide sequence ID" value="NZ_AP027741.1"/>
</dbReference>
<evidence type="ECO:0000313" key="4">
    <source>
        <dbReference type="EMBL" id="GAA0235213.1"/>
    </source>
</evidence>
<accession>A0ABN0U109</accession>
<evidence type="ECO:0000256" key="1">
    <source>
        <dbReference type="SAM" id="MobiDB-lite"/>
    </source>
</evidence>
<keyword evidence="5" id="KW-1185">Reference proteome</keyword>
<feature type="transmembrane region" description="Helical" evidence="2">
    <location>
        <begin position="110"/>
        <end position="129"/>
    </location>
</feature>
<dbReference type="PANTHER" id="PTHR34475">
    <property type="match status" value="1"/>
</dbReference>
<name>A0ABN0U109_9GAMM</name>
<dbReference type="Pfam" id="PF13413">
    <property type="entry name" value="HTH_25"/>
    <property type="match status" value="1"/>
</dbReference>
<dbReference type="Pfam" id="PF13464">
    <property type="entry name" value="RodZ_C"/>
    <property type="match status" value="1"/>
</dbReference>
<keyword evidence="2" id="KW-0812">Transmembrane</keyword>
<evidence type="ECO:0000259" key="3">
    <source>
        <dbReference type="Pfam" id="PF13464"/>
    </source>
</evidence>
<dbReference type="Proteomes" id="UP001501476">
    <property type="component" value="Unassembled WGS sequence"/>
</dbReference>
<sequence>MSDLNDDFVVSSNSPSLGARLQQARESKNLSLAEVATQLRLTKDIVMHLETQQWDKLHGRTYARGYFASYVKFLGLPQEEMLAVFNDEYKQSDSEPRLVKPVGTEEQKPLPWLMILFFLVGIFILWSAYQQWQSNRAADETATSESSEIVTEQNDMDEASNTTFNDDLSQSEPEDSSISTMNDLNNTTESSEQNDSDNNITESEDLASVEVNEDVESVTSAEPHQNILKMSFSGDCWVEVTDTAMNTLLSQVMRAEQSIELKSELPMKILLGKATVADVSYNNQPVDLQPFTQGNVAKLTLGAQS</sequence>
<gene>
    <name evidence="4" type="primary">rodZ</name>
    <name evidence="4" type="ORF">GCM10008964_28220</name>
</gene>
<dbReference type="EMBL" id="BAAADG010000018">
    <property type="protein sequence ID" value="GAA0235213.1"/>
    <property type="molecule type" value="Genomic_DNA"/>
</dbReference>
<dbReference type="PANTHER" id="PTHR34475:SF1">
    <property type="entry name" value="CYTOSKELETON PROTEIN RODZ"/>
    <property type="match status" value="1"/>
</dbReference>
<dbReference type="InterPro" id="IPR010982">
    <property type="entry name" value="Lambda_DNA-bd_dom_sf"/>
</dbReference>
<evidence type="ECO:0000256" key="2">
    <source>
        <dbReference type="SAM" id="Phobius"/>
    </source>
</evidence>
<reference evidence="4 5" key="1">
    <citation type="journal article" date="2019" name="Int. J. Syst. Evol. Microbiol.">
        <title>The Global Catalogue of Microorganisms (GCM) 10K type strain sequencing project: providing services to taxonomists for standard genome sequencing and annotation.</title>
        <authorList>
            <consortium name="The Broad Institute Genomics Platform"/>
            <consortium name="The Broad Institute Genome Sequencing Center for Infectious Disease"/>
            <person name="Wu L."/>
            <person name="Ma J."/>
        </authorList>
    </citation>
    <scope>NUCLEOTIDE SEQUENCE [LARGE SCALE GENOMIC DNA]</scope>
    <source>
        <strain evidence="4 5">JCM 6886</strain>
    </source>
</reference>
<protein>
    <submittedName>
        <fullName evidence="4">Cytoskeleton protein RodZ</fullName>
    </submittedName>
</protein>
<dbReference type="InterPro" id="IPR050400">
    <property type="entry name" value="Bact_Cytoskel_RodZ"/>
</dbReference>
<feature type="region of interest" description="Disordered" evidence="1">
    <location>
        <begin position="143"/>
        <end position="200"/>
    </location>
</feature>
<proteinExistence type="predicted"/>
<dbReference type="InterPro" id="IPR025194">
    <property type="entry name" value="RodZ-like_C"/>
</dbReference>
<dbReference type="Gene3D" id="1.10.260.40">
    <property type="entry name" value="lambda repressor-like DNA-binding domains"/>
    <property type="match status" value="1"/>
</dbReference>
<organism evidence="4 5">
    <name type="scientific">Methylophaga marina</name>
    <dbReference type="NCBI Taxonomy" id="45495"/>
    <lineage>
        <taxon>Bacteria</taxon>
        <taxon>Pseudomonadati</taxon>
        <taxon>Pseudomonadota</taxon>
        <taxon>Gammaproteobacteria</taxon>
        <taxon>Thiotrichales</taxon>
        <taxon>Piscirickettsiaceae</taxon>
        <taxon>Methylophaga</taxon>
    </lineage>
</organism>
<dbReference type="SUPFAM" id="SSF47413">
    <property type="entry name" value="lambda repressor-like DNA-binding domains"/>
    <property type="match status" value="1"/>
</dbReference>
<keyword evidence="2" id="KW-0472">Membrane</keyword>
<keyword evidence="2" id="KW-1133">Transmembrane helix</keyword>
<comment type="caution">
    <text evidence="4">The sequence shown here is derived from an EMBL/GenBank/DDBJ whole genome shotgun (WGS) entry which is preliminary data.</text>
</comment>
<evidence type="ECO:0000313" key="5">
    <source>
        <dbReference type="Proteomes" id="UP001501476"/>
    </source>
</evidence>